<evidence type="ECO:0000256" key="1">
    <source>
        <dbReference type="SAM" id="SignalP"/>
    </source>
</evidence>
<evidence type="ECO:0008006" key="4">
    <source>
        <dbReference type="Google" id="ProtNLM"/>
    </source>
</evidence>
<organism evidence="2 3">
    <name type="scientific">Janthinobacterium lividum</name>
    <dbReference type="NCBI Taxonomy" id="29581"/>
    <lineage>
        <taxon>Bacteria</taxon>
        <taxon>Pseudomonadati</taxon>
        <taxon>Pseudomonadota</taxon>
        <taxon>Betaproteobacteria</taxon>
        <taxon>Burkholderiales</taxon>
        <taxon>Oxalobacteraceae</taxon>
        <taxon>Janthinobacterium</taxon>
    </lineage>
</organism>
<dbReference type="Proteomes" id="UP000179840">
    <property type="component" value="Unassembled WGS sequence"/>
</dbReference>
<dbReference type="EMBL" id="LFKP01000008">
    <property type="protein sequence ID" value="OHV95701.1"/>
    <property type="molecule type" value="Genomic_DNA"/>
</dbReference>
<gene>
    <name evidence="2" type="ORF">AKG95_12195</name>
</gene>
<evidence type="ECO:0000313" key="2">
    <source>
        <dbReference type="EMBL" id="OHV95701.1"/>
    </source>
</evidence>
<dbReference type="RefSeq" id="WP_071077153.1">
    <property type="nucleotide sequence ID" value="NZ_LFKP01000008.1"/>
</dbReference>
<dbReference type="AlphaFoldDB" id="A0A1S1U7P2"/>
<dbReference type="PROSITE" id="PS51257">
    <property type="entry name" value="PROKAR_LIPOPROTEIN"/>
    <property type="match status" value="1"/>
</dbReference>
<reference evidence="2 3" key="1">
    <citation type="submission" date="2015-06" db="EMBL/GenBank/DDBJ databases">
        <title>Draft genome sequencing of a biphenyl-degrading bacterium, Janthinobacterium lividum MEG1.</title>
        <authorList>
            <person name="Shimodaira J."/>
            <person name="Hatta T."/>
        </authorList>
    </citation>
    <scope>NUCLEOTIDE SEQUENCE [LARGE SCALE GENOMIC DNA]</scope>
    <source>
        <strain evidence="2 3">MEG1</strain>
    </source>
</reference>
<feature type="signal peptide" evidence="1">
    <location>
        <begin position="1"/>
        <end position="19"/>
    </location>
</feature>
<name>A0A1S1U7P2_9BURK</name>
<accession>A0A1S1U7P2</accession>
<proteinExistence type="predicted"/>
<feature type="chain" id="PRO_5010254915" description="Lipoprotein" evidence="1">
    <location>
        <begin position="20"/>
        <end position="82"/>
    </location>
</feature>
<protein>
    <recommendedName>
        <fullName evidence="4">Lipoprotein</fullName>
    </recommendedName>
</protein>
<keyword evidence="1" id="KW-0732">Signal</keyword>
<comment type="caution">
    <text evidence="2">The sequence shown here is derived from an EMBL/GenBank/DDBJ whole genome shotgun (WGS) entry which is preliminary data.</text>
</comment>
<evidence type="ECO:0000313" key="3">
    <source>
        <dbReference type="Proteomes" id="UP000179840"/>
    </source>
</evidence>
<sequence>MKKLYVVSALALASLVAGCGGGGSSHGGDNGNGGTTPPPVVLLDAFYVAVSNVIVTTSDDKDGVAIDAIMATSPENTEPVPL</sequence>